<dbReference type="RefSeq" id="WP_378574271.1">
    <property type="nucleotide sequence ID" value="NZ_JBHSFQ010000010.1"/>
</dbReference>
<comment type="caution">
    <text evidence="1">The sequence shown here is derived from an EMBL/GenBank/DDBJ whole genome shotgun (WGS) entry which is preliminary data.</text>
</comment>
<keyword evidence="2" id="KW-1185">Reference proteome</keyword>
<sequence length="268" mass="28756">MSRSRRSPAPDKACIEAVGLARDAAAEIGFPEWVGDHLAAIVEGDRLVTHFFACLDPAYPGWHYAVTVVRASRAKAVTVNEAVLLPGDAALLAPEWVPWKERLRPGDLGVGDLLPSPEDDERLMPGFAQVAEDDLKDEGLDKQMVWELGLGRPRVLSEIGRESAAERWYSGEAGPRSPIATAAPAQCATCGFMTPLAGEFRQMFGVCTNEFAPDDGRVVSLDHGCGAHSEASQPAPRPEPVAPVVDELGYDHIVFDDTTGLELVSTDG</sequence>
<name>A0ABV9DXN0_9ACTN</name>
<dbReference type="Proteomes" id="UP001595923">
    <property type="component" value="Unassembled WGS sequence"/>
</dbReference>
<evidence type="ECO:0000313" key="2">
    <source>
        <dbReference type="Proteomes" id="UP001595923"/>
    </source>
</evidence>
<accession>A0ABV9DXN0</accession>
<reference evidence="2" key="1">
    <citation type="journal article" date="2019" name="Int. J. Syst. Evol. Microbiol.">
        <title>The Global Catalogue of Microorganisms (GCM) 10K type strain sequencing project: providing services to taxonomists for standard genome sequencing and annotation.</title>
        <authorList>
            <consortium name="The Broad Institute Genomics Platform"/>
            <consortium name="The Broad Institute Genome Sequencing Center for Infectious Disease"/>
            <person name="Wu L."/>
            <person name="Ma J."/>
        </authorList>
    </citation>
    <scope>NUCLEOTIDE SEQUENCE [LARGE SCALE GENOMIC DNA]</scope>
    <source>
        <strain evidence="2">XZYJ18</strain>
    </source>
</reference>
<dbReference type="Pfam" id="PF11228">
    <property type="entry name" value="DUF3027"/>
    <property type="match status" value="1"/>
</dbReference>
<protein>
    <submittedName>
        <fullName evidence="1">DUF3027 domain-containing protein</fullName>
    </submittedName>
</protein>
<dbReference type="EMBL" id="JBHSFQ010000010">
    <property type="protein sequence ID" value="MFC4562793.1"/>
    <property type="molecule type" value="Genomic_DNA"/>
</dbReference>
<evidence type="ECO:0000313" key="1">
    <source>
        <dbReference type="EMBL" id="MFC4562793.1"/>
    </source>
</evidence>
<organism evidence="1 2">
    <name type="scientific">Nocardiopsis mangrovi</name>
    <dbReference type="NCBI Taxonomy" id="1179818"/>
    <lineage>
        <taxon>Bacteria</taxon>
        <taxon>Bacillati</taxon>
        <taxon>Actinomycetota</taxon>
        <taxon>Actinomycetes</taxon>
        <taxon>Streptosporangiales</taxon>
        <taxon>Nocardiopsidaceae</taxon>
        <taxon>Nocardiopsis</taxon>
    </lineage>
</organism>
<gene>
    <name evidence="1" type="ORF">ACFO4E_13080</name>
</gene>
<proteinExistence type="predicted"/>
<dbReference type="InterPro" id="IPR021391">
    <property type="entry name" value="DUF3027"/>
</dbReference>